<feature type="domain" description="T-SNARE coiled-coil homology" evidence="2">
    <location>
        <begin position="54"/>
        <end position="108"/>
    </location>
</feature>
<feature type="compositionally biased region" description="Basic and acidic residues" evidence="1">
    <location>
        <begin position="1"/>
        <end position="26"/>
    </location>
</feature>
<accession>A0A0L0VBN2</accession>
<feature type="region of interest" description="Disordered" evidence="1">
    <location>
        <begin position="1"/>
        <end position="35"/>
    </location>
</feature>
<organism evidence="3 4">
    <name type="scientific">Puccinia striiformis f. sp. tritici PST-78</name>
    <dbReference type="NCBI Taxonomy" id="1165861"/>
    <lineage>
        <taxon>Eukaryota</taxon>
        <taxon>Fungi</taxon>
        <taxon>Dikarya</taxon>
        <taxon>Basidiomycota</taxon>
        <taxon>Pucciniomycotina</taxon>
        <taxon>Pucciniomycetes</taxon>
        <taxon>Pucciniales</taxon>
        <taxon>Pucciniaceae</taxon>
        <taxon>Puccinia</taxon>
    </lineage>
</organism>
<name>A0A0L0VBN2_9BASI</name>
<dbReference type="Proteomes" id="UP000054564">
    <property type="component" value="Unassembled WGS sequence"/>
</dbReference>
<feature type="region of interest" description="Disordered" evidence="1">
    <location>
        <begin position="81"/>
        <end position="108"/>
    </location>
</feature>
<dbReference type="EMBL" id="AJIL01000079">
    <property type="protein sequence ID" value="KNE96678.1"/>
    <property type="molecule type" value="Genomic_DNA"/>
</dbReference>
<evidence type="ECO:0000259" key="2">
    <source>
        <dbReference type="PROSITE" id="PS50192"/>
    </source>
</evidence>
<reference evidence="4" key="1">
    <citation type="submission" date="2014-03" db="EMBL/GenBank/DDBJ databases">
        <title>The Genome Sequence of Puccinia striiformis f. sp. tritici PST-78.</title>
        <authorList>
            <consortium name="The Broad Institute Genome Sequencing Platform"/>
            <person name="Cuomo C."/>
            <person name="Hulbert S."/>
            <person name="Chen X."/>
            <person name="Walker B."/>
            <person name="Young S.K."/>
            <person name="Zeng Q."/>
            <person name="Gargeya S."/>
            <person name="Fitzgerald M."/>
            <person name="Haas B."/>
            <person name="Abouelleil A."/>
            <person name="Alvarado L."/>
            <person name="Arachchi H.M."/>
            <person name="Berlin A.M."/>
            <person name="Chapman S.B."/>
            <person name="Goldberg J."/>
            <person name="Griggs A."/>
            <person name="Gujja S."/>
            <person name="Hansen M."/>
            <person name="Howarth C."/>
            <person name="Imamovic A."/>
            <person name="Larimer J."/>
            <person name="McCowan C."/>
            <person name="Montmayeur A."/>
            <person name="Murphy C."/>
            <person name="Neiman D."/>
            <person name="Pearson M."/>
            <person name="Priest M."/>
            <person name="Roberts A."/>
            <person name="Saif S."/>
            <person name="Shea T."/>
            <person name="Sisk P."/>
            <person name="Sykes S."/>
            <person name="Wortman J."/>
            <person name="Nusbaum C."/>
            <person name="Birren B."/>
        </authorList>
    </citation>
    <scope>NUCLEOTIDE SEQUENCE [LARGE SCALE GENOMIC DNA]</scope>
    <source>
        <strain evidence="4">race PST-78</strain>
    </source>
</reference>
<dbReference type="SUPFAM" id="SSF58038">
    <property type="entry name" value="SNARE fusion complex"/>
    <property type="match status" value="1"/>
</dbReference>
<keyword evidence="4" id="KW-1185">Reference proteome</keyword>
<comment type="caution">
    <text evidence="3">The sequence shown here is derived from an EMBL/GenBank/DDBJ whole genome shotgun (WGS) entry which is preliminary data.</text>
</comment>
<proteinExistence type="predicted"/>
<dbReference type="PROSITE" id="PS50192">
    <property type="entry name" value="T_SNARE"/>
    <property type="match status" value="1"/>
</dbReference>
<gene>
    <name evidence="3" type="ORF">PSTG_10083</name>
</gene>
<dbReference type="AlphaFoldDB" id="A0A0L0VBN2"/>
<dbReference type="InterPro" id="IPR000727">
    <property type="entry name" value="T_SNARE_dom"/>
</dbReference>
<protein>
    <recommendedName>
        <fullName evidence="2">t-SNARE coiled-coil homology domain-containing protein</fullName>
    </recommendedName>
</protein>
<evidence type="ECO:0000313" key="4">
    <source>
        <dbReference type="Proteomes" id="UP000054564"/>
    </source>
</evidence>
<sequence>MHMKEKAEREEVRQQYKSRERTENNFKPKGAPNELRSRLADAACYRFENAEPDDDLENKLNENVDEISGSISRLTLVSGTMGTEINSQKRKMKGMPSKSDRLNKGFQS</sequence>
<dbReference type="STRING" id="1165861.A0A0L0VBN2"/>
<dbReference type="Gene3D" id="1.20.5.110">
    <property type="match status" value="1"/>
</dbReference>
<evidence type="ECO:0000313" key="3">
    <source>
        <dbReference type="EMBL" id="KNE96678.1"/>
    </source>
</evidence>
<evidence type="ECO:0000256" key="1">
    <source>
        <dbReference type="SAM" id="MobiDB-lite"/>
    </source>
</evidence>
<feature type="compositionally biased region" description="Basic and acidic residues" evidence="1">
    <location>
        <begin position="98"/>
        <end position="108"/>
    </location>
</feature>